<comment type="caution">
    <text evidence="5">The sequence shown here is derived from an EMBL/GenBank/DDBJ whole genome shotgun (WGS) entry which is preliminary data.</text>
</comment>
<dbReference type="Gene3D" id="2.60.120.10">
    <property type="entry name" value="Jelly Rolls"/>
    <property type="match status" value="1"/>
</dbReference>
<dbReference type="Pfam" id="PF02311">
    <property type="entry name" value="AraC_binding"/>
    <property type="match status" value="1"/>
</dbReference>
<dbReference type="InterPro" id="IPR037923">
    <property type="entry name" value="HTH-like"/>
</dbReference>
<dbReference type="SMART" id="SM00342">
    <property type="entry name" value="HTH_ARAC"/>
    <property type="match status" value="1"/>
</dbReference>
<dbReference type="Gene3D" id="1.10.10.60">
    <property type="entry name" value="Homeodomain-like"/>
    <property type="match status" value="2"/>
</dbReference>
<dbReference type="Pfam" id="PF12833">
    <property type="entry name" value="HTH_18"/>
    <property type="match status" value="1"/>
</dbReference>
<evidence type="ECO:0000256" key="3">
    <source>
        <dbReference type="ARBA" id="ARBA00023163"/>
    </source>
</evidence>
<dbReference type="PROSITE" id="PS01124">
    <property type="entry name" value="HTH_ARAC_FAMILY_2"/>
    <property type="match status" value="1"/>
</dbReference>
<gene>
    <name evidence="5" type="ORF">H8Z77_03505</name>
</gene>
<evidence type="ECO:0000313" key="5">
    <source>
        <dbReference type="EMBL" id="MBC5787090.1"/>
    </source>
</evidence>
<dbReference type="Proteomes" id="UP000649151">
    <property type="component" value="Unassembled WGS sequence"/>
</dbReference>
<name>A0ABR7IPM4_9CLOT</name>
<organism evidence="5 6">
    <name type="scientific">Clostridium facile</name>
    <dbReference type="NCBI Taxonomy" id="2763035"/>
    <lineage>
        <taxon>Bacteria</taxon>
        <taxon>Bacillati</taxon>
        <taxon>Bacillota</taxon>
        <taxon>Clostridia</taxon>
        <taxon>Eubacteriales</taxon>
        <taxon>Clostridiaceae</taxon>
        <taxon>Clostridium</taxon>
    </lineage>
</organism>
<evidence type="ECO:0000256" key="2">
    <source>
        <dbReference type="ARBA" id="ARBA00023125"/>
    </source>
</evidence>
<keyword evidence="1" id="KW-0805">Transcription regulation</keyword>
<evidence type="ECO:0000313" key="6">
    <source>
        <dbReference type="Proteomes" id="UP000649151"/>
    </source>
</evidence>
<keyword evidence="6" id="KW-1185">Reference proteome</keyword>
<feature type="domain" description="HTH araC/xylS-type" evidence="4">
    <location>
        <begin position="236"/>
        <end position="333"/>
    </location>
</feature>
<evidence type="ECO:0000259" key="4">
    <source>
        <dbReference type="PROSITE" id="PS01124"/>
    </source>
</evidence>
<dbReference type="InterPro" id="IPR018060">
    <property type="entry name" value="HTH_AraC"/>
</dbReference>
<protein>
    <submittedName>
        <fullName evidence="5">Helix-turn-helix transcriptional regulator</fullName>
    </submittedName>
</protein>
<keyword evidence="2" id="KW-0238">DNA-binding</keyword>
<dbReference type="InterPro" id="IPR014710">
    <property type="entry name" value="RmlC-like_jellyroll"/>
</dbReference>
<evidence type="ECO:0000256" key="1">
    <source>
        <dbReference type="ARBA" id="ARBA00023015"/>
    </source>
</evidence>
<dbReference type="EMBL" id="JACOQK010000001">
    <property type="protein sequence ID" value="MBC5787090.1"/>
    <property type="molecule type" value="Genomic_DNA"/>
</dbReference>
<dbReference type="PANTHER" id="PTHR43280:SF28">
    <property type="entry name" value="HTH-TYPE TRANSCRIPTIONAL ACTIVATOR RHAS"/>
    <property type="match status" value="1"/>
</dbReference>
<reference evidence="5 6" key="1">
    <citation type="submission" date="2020-08" db="EMBL/GenBank/DDBJ databases">
        <title>Genome public.</title>
        <authorList>
            <person name="Liu C."/>
            <person name="Sun Q."/>
        </authorList>
    </citation>
    <scope>NUCLEOTIDE SEQUENCE [LARGE SCALE GENOMIC DNA]</scope>
    <source>
        <strain evidence="5 6">NSJ-27</strain>
    </source>
</reference>
<dbReference type="RefSeq" id="WP_186996196.1">
    <property type="nucleotide sequence ID" value="NZ_JACOQK010000001.1"/>
</dbReference>
<dbReference type="SUPFAM" id="SSF46689">
    <property type="entry name" value="Homeodomain-like"/>
    <property type="match status" value="1"/>
</dbReference>
<dbReference type="PANTHER" id="PTHR43280">
    <property type="entry name" value="ARAC-FAMILY TRANSCRIPTIONAL REGULATOR"/>
    <property type="match status" value="1"/>
</dbReference>
<sequence length="352" mass="42227">MAINMHTYIQLAHKQMDQYHQYHEHFSQQTTNEYDTIKQQNLSRGYHTIEDSQWFVHGLEAIVTLHDYRYTNTNHGYPHNHDFFEMSYVYQGNFYNQINQEQEIIQPSNTLALLSPNAIHSCCIKKETDIVFNILMKRSLVEEIFLRMLSENTILFRFFMDSIYNVHQNQSYLMFQCNDHLTNLVQEIIQEHFDQKEFKETIIVAKLIQLFAELSRIYSQQIEQFQTLSRHDKNTKEMMDYIQKNYATISLESLSEAFHYSTEYTSRTIKKQTGQTFSNIIRQIRLEKSCYYLANSDLPVEQIVEIIGYHDIRHFYKIFKKEYQISPIQYREQARKNGFFLPKQPAFEAIAE</sequence>
<dbReference type="InterPro" id="IPR003313">
    <property type="entry name" value="AraC-bd"/>
</dbReference>
<dbReference type="SUPFAM" id="SSF51215">
    <property type="entry name" value="Regulatory protein AraC"/>
    <property type="match status" value="1"/>
</dbReference>
<dbReference type="InterPro" id="IPR009057">
    <property type="entry name" value="Homeodomain-like_sf"/>
</dbReference>
<accession>A0ABR7IPM4</accession>
<keyword evidence="3" id="KW-0804">Transcription</keyword>
<proteinExistence type="predicted"/>